<reference evidence="1" key="2">
    <citation type="submission" date="2018-04" db="EMBL/GenBank/DDBJ databases">
        <title>OnivRS2 (Oryza nivara Reference Sequence Version 2).</title>
        <authorList>
            <person name="Zhang J."/>
            <person name="Kudrna D."/>
            <person name="Lee S."/>
            <person name="Talag J."/>
            <person name="Rajasekar S."/>
            <person name="Welchert J."/>
            <person name="Hsing Y.-I."/>
            <person name="Wing R.A."/>
        </authorList>
    </citation>
    <scope>NUCLEOTIDE SEQUENCE [LARGE SCALE GENOMIC DNA]</scope>
    <source>
        <strain evidence="1">SL10</strain>
    </source>
</reference>
<reference evidence="1" key="1">
    <citation type="submission" date="2015-04" db="UniProtKB">
        <authorList>
            <consortium name="EnsemblPlants"/>
        </authorList>
    </citation>
    <scope>IDENTIFICATION</scope>
    <source>
        <strain evidence="1">SL10</strain>
    </source>
</reference>
<organism evidence="1">
    <name type="scientific">Oryza nivara</name>
    <name type="common">Indian wild rice</name>
    <name type="synonym">Oryza sativa f. spontanea</name>
    <dbReference type="NCBI Taxonomy" id="4536"/>
    <lineage>
        <taxon>Eukaryota</taxon>
        <taxon>Viridiplantae</taxon>
        <taxon>Streptophyta</taxon>
        <taxon>Embryophyta</taxon>
        <taxon>Tracheophyta</taxon>
        <taxon>Spermatophyta</taxon>
        <taxon>Magnoliopsida</taxon>
        <taxon>Liliopsida</taxon>
        <taxon>Poales</taxon>
        <taxon>Poaceae</taxon>
        <taxon>BOP clade</taxon>
        <taxon>Oryzoideae</taxon>
        <taxon>Oryzeae</taxon>
        <taxon>Oryzinae</taxon>
        <taxon>Oryza</taxon>
    </lineage>
</organism>
<evidence type="ECO:0000313" key="1">
    <source>
        <dbReference type="EnsemblPlants" id="ONIVA06G20240.1"/>
    </source>
</evidence>
<name>A0A0E0HRT5_ORYNI</name>
<dbReference type="Gramene" id="ONIVA06G20240.1">
    <property type="protein sequence ID" value="ONIVA06G20240.1"/>
    <property type="gene ID" value="ONIVA06G20240"/>
</dbReference>
<protein>
    <submittedName>
        <fullName evidence="1">Uncharacterized protein</fullName>
    </submittedName>
</protein>
<dbReference type="EnsemblPlants" id="ONIVA06G20240.1">
    <property type="protein sequence ID" value="ONIVA06G20240.1"/>
    <property type="gene ID" value="ONIVA06G20240"/>
</dbReference>
<accession>A0A0E0HRT5</accession>
<sequence>MEEDEMRMREKLATMDERQAMEMRLTWISELIASNKKSIAGNKAYILALIDAIDNDRCPYTAAELSDKIRELREDRETVILPRAGCHQDDDRLGASSYARRRLRWWYSSSWRRRQLRCHWLWPNSPVADDQPYE</sequence>
<keyword evidence="2" id="KW-1185">Reference proteome</keyword>
<dbReference type="Proteomes" id="UP000006591">
    <property type="component" value="Chromosome 6"/>
</dbReference>
<proteinExistence type="predicted"/>
<dbReference type="HOGENOM" id="CLU_1899568_0_0_1"/>
<dbReference type="AlphaFoldDB" id="A0A0E0HRT5"/>
<evidence type="ECO:0000313" key="2">
    <source>
        <dbReference type="Proteomes" id="UP000006591"/>
    </source>
</evidence>
<dbReference type="OMA" id="MEMRLTW"/>